<accession>A0AAW8B1D3</accession>
<dbReference type="SUPFAM" id="SSF109604">
    <property type="entry name" value="HD-domain/PDEase-like"/>
    <property type="match status" value="1"/>
</dbReference>
<dbReference type="AlphaFoldDB" id="A0AAW8B1D3"/>
<comment type="caution">
    <text evidence="2">The sequence shown here is derived from an EMBL/GenBank/DDBJ whole genome shotgun (WGS) entry which is preliminary data.</text>
</comment>
<evidence type="ECO:0000259" key="1">
    <source>
        <dbReference type="PROSITE" id="PS51832"/>
    </source>
</evidence>
<proteinExistence type="predicted"/>
<dbReference type="PANTHER" id="PTHR43155">
    <property type="entry name" value="CYCLIC DI-GMP PHOSPHODIESTERASE PA4108-RELATED"/>
    <property type="match status" value="1"/>
</dbReference>
<dbReference type="Pfam" id="PF13487">
    <property type="entry name" value="HD_5"/>
    <property type="match status" value="1"/>
</dbReference>
<dbReference type="CDD" id="cd00077">
    <property type="entry name" value="HDc"/>
    <property type="match status" value="1"/>
</dbReference>
<name>A0AAW8B1D3_9GAMM</name>
<reference evidence="2" key="1">
    <citation type="journal article" date="2010" name="Int. J. Syst. Evol. Microbiol.">
        <title>Porticoccus litoralis gen. nov., sp. nov., a gammaproteobacterium isolated from the Yellow Sea.</title>
        <authorList>
            <person name="Oh H.M."/>
            <person name="Kim H."/>
            <person name="Kim K.M."/>
            <person name="Min G.S."/>
            <person name="Cho J.C."/>
        </authorList>
    </citation>
    <scope>NUCLEOTIDE SEQUENCE</scope>
    <source>
        <strain evidence="2">DSM 25064</strain>
    </source>
</reference>
<dbReference type="Gene3D" id="1.10.3210.10">
    <property type="entry name" value="Hypothetical protein af1432"/>
    <property type="match status" value="1"/>
</dbReference>
<dbReference type="InterPro" id="IPR021812">
    <property type="entry name" value="DUF3391"/>
</dbReference>
<dbReference type="InterPro" id="IPR037522">
    <property type="entry name" value="HD_GYP_dom"/>
</dbReference>
<dbReference type="InterPro" id="IPR003607">
    <property type="entry name" value="HD/PDEase_dom"/>
</dbReference>
<reference evidence="2" key="2">
    <citation type="submission" date="2023-08" db="EMBL/GenBank/DDBJ databases">
        <authorList>
            <person name="Luo J."/>
        </authorList>
    </citation>
    <scope>NUCLEOTIDE SEQUENCE</scope>
    <source>
        <strain evidence="2">DSM 25064</strain>
    </source>
</reference>
<protein>
    <submittedName>
        <fullName evidence="2">DUF3391 domain-containing protein</fullName>
    </submittedName>
</protein>
<dbReference type="RefSeq" id="WP_305169930.1">
    <property type="nucleotide sequence ID" value="NZ_JAUUUU010000002.1"/>
</dbReference>
<organism evidence="2 3">
    <name type="scientific">Porticoccus litoralis</name>
    <dbReference type="NCBI Taxonomy" id="434086"/>
    <lineage>
        <taxon>Bacteria</taxon>
        <taxon>Pseudomonadati</taxon>
        <taxon>Pseudomonadota</taxon>
        <taxon>Gammaproteobacteria</taxon>
        <taxon>Cellvibrionales</taxon>
        <taxon>Porticoccaceae</taxon>
        <taxon>Porticoccus</taxon>
    </lineage>
</organism>
<evidence type="ECO:0000313" key="2">
    <source>
        <dbReference type="EMBL" id="MDP1520365.1"/>
    </source>
</evidence>
<keyword evidence="3" id="KW-1185">Reference proteome</keyword>
<dbReference type="EMBL" id="JAUUUU010000002">
    <property type="protein sequence ID" value="MDP1520365.1"/>
    <property type="molecule type" value="Genomic_DNA"/>
</dbReference>
<sequence>MSIKQVKIRAEDVTIGMYVSCLDRPWSQTPFPIQGLLVKSPKEISALRNYCDFVFIDVTKGASPIGTVVTDAYSAKSGQGKKIISSLTKAQAGITEKSDVTPIEVKRNVYTEVVPLSSEVAHAEKALLQLRGQFTLAAKQIAKGRDFDYQLLKDAVADMVNSVVRCPDAFTWLLRLRLKDQHTHDHSMRAALWAVQFARYIGMPKGDMSVLCLGTLLKDIGKVKLPNGLLRKKRRTPEENKEYQQFVEYGVEMLRASKNVEPRVISVVRYHCERFDGSGFPEGIMGGKIPLLARIAGIATTYDAISNPQESEDPVAPSRAVSLLYNMRDKKFQDDLVVQFIQSIGLYPTGTLVELTTGDVGVVVEQHADSRLTPKVAVFNQKKAKASGEYILLDLKDEKQSREALMSSGVAKARSVSKLAIARDLELSGYDVDIPAVTTIFMKNTSKVLDSALAGDQEVVETSPKKFGMFTNLKDRFRI</sequence>
<dbReference type="GO" id="GO:0008081">
    <property type="term" value="F:phosphoric diester hydrolase activity"/>
    <property type="evidence" value="ECO:0007669"/>
    <property type="project" value="UniProtKB-ARBA"/>
</dbReference>
<feature type="domain" description="HD-GYP" evidence="1">
    <location>
        <begin position="161"/>
        <end position="356"/>
    </location>
</feature>
<evidence type="ECO:0000313" key="3">
    <source>
        <dbReference type="Proteomes" id="UP001178354"/>
    </source>
</evidence>
<dbReference type="Proteomes" id="UP001178354">
    <property type="component" value="Unassembled WGS sequence"/>
</dbReference>
<dbReference type="Pfam" id="PF11871">
    <property type="entry name" value="DUF3391"/>
    <property type="match status" value="1"/>
</dbReference>
<dbReference type="PROSITE" id="PS51832">
    <property type="entry name" value="HD_GYP"/>
    <property type="match status" value="1"/>
</dbReference>
<gene>
    <name evidence="2" type="ORF">Q8A57_05215</name>
</gene>
<dbReference type="PANTHER" id="PTHR43155:SF2">
    <property type="entry name" value="CYCLIC DI-GMP PHOSPHODIESTERASE PA4108"/>
    <property type="match status" value="1"/>
</dbReference>